<keyword evidence="12" id="KW-0482">Metalloprotease</keyword>
<keyword evidence="24" id="KW-1185">Reference proteome</keyword>
<keyword evidence="6 16" id="KW-0479">Metal-binding</keyword>
<feature type="binding site" evidence="17">
    <location>
        <position position="376"/>
    </location>
    <ligand>
        <name>Ca(2+)</name>
        <dbReference type="ChEBI" id="CHEBI:29108"/>
        <label>5</label>
    </ligand>
</feature>
<proteinExistence type="inferred from homology"/>
<dbReference type="InterPro" id="IPR036375">
    <property type="entry name" value="Hemopexin-like_dom_sf"/>
</dbReference>
<dbReference type="SUPFAM" id="SSF55486">
    <property type="entry name" value="Metalloproteases ('zincins'), catalytic domain"/>
    <property type="match status" value="1"/>
</dbReference>
<feature type="binding site" evidence="17">
    <location>
        <position position="324"/>
    </location>
    <ligand>
        <name>Ca(2+)</name>
        <dbReference type="ChEBI" id="CHEBI:29108"/>
        <label>4</label>
    </ligand>
</feature>
<accession>A0A667WGI7</accession>
<feature type="binding site" evidence="17">
    <location>
        <position position="170"/>
    </location>
    <ligand>
        <name>Ca(2+)</name>
        <dbReference type="ChEBI" id="CHEBI:29108"/>
        <label>3</label>
    </ligand>
</feature>
<evidence type="ECO:0000256" key="8">
    <source>
        <dbReference type="ARBA" id="ARBA00022737"/>
    </source>
</evidence>
<dbReference type="SUPFAM" id="SSF50923">
    <property type="entry name" value="Hemopexin-like domain"/>
    <property type="match status" value="1"/>
</dbReference>
<feature type="binding site" evidence="17">
    <location>
        <position position="165"/>
    </location>
    <ligand>
        <name>Zn(2+)</name>
        <dbReference type="ChEBI" id="CHEBI:29105"/>
        <label>1</label>
    </ligand>
</feature>
<evidence type="ECO:0000256" key="18">
    <source>
        <dbReference type="PIRSR" id="PIRSR621190-3"/>
    </source>
</evidence>
<keyword evidence="5" id="KW-0645">Protease</keyword>
<evidence type="ECO:0000313" key="23">
    <source>
        <dbReference type="Ensembl" id="ENSMMDP00005004390.1"/>
    </source>
</evidence>
<keyword evidence="7" id="KW-0732">Signal</keyword>
<name>A0A667WGI7_9TELE</name>
<feature type="binding site" evidence="17">
    <location>
        <position position="163"/>
    </location>
    <ligand>
        <name>Zn(2+)</name>
        <dbReference type="ChEBI" id="CHEBI:29105"/>
        <label>1</label>
    </ligand>
</feature>
<dbReference type="InterPro" id="IPR001818">
    <property type="entry name" value="Pept_M10_metallopeptidase"/>
</dbReference>
<dbReference type="Gene3D" id="2.110.10.10">
    <property type="entry name" value="Hemopexin-like domain"/>
    <property type="match status" value="1"/>
</dbReference>
<comment type="cofactor">
    <cofactor evidence="17">
        <name>Zn(2+)</name>
        <dbReference type="ChEBI" id="CHEBI:29105"/>
    </cofactor>
    <text evidence="17">Binds 2 Zn(2+) ions per subunit.</text>
</comment>
<evidence type="ECO:0000256" key="20">
    <source>
        <dbReference type="PIRSR" id="PIRSR621190-5"/>
    </source>
</evidence>
<dbReference type="Pfam" id="PF00413">
    <property type="entry name" value="Peptidase_M10"/>
    <property type="match status" value="1"/>
</dbReference>
<dbReference type="GeneTree" id="ENSGT00940000167100"/>
<dbReference type="InterPro" id="IPR018487">
    <property type="entry name" value="Hemopexin-like_repeat"/>
</dbReference>
<dbReference type="SMART" id="SM00120">
    <property type="entry name" value="HX"/>
    <property type="match status" value="4"/>
</dbReference>
<evidence type="ECO:0000313" key="24">
    <source>
        <dbReference type="Proteomes" id="UP000472263"/>
    </source>
</evidence>
<feature type="binding site" evidence="17">
    <location>
        <position position="196"/>
    </location>
    <ligand>
        <name>Ca(2+)</name>
        <dbReference type="ChEBI" id="CHEBI:29108"/>
        <label>3</label>
    </ligand>
</feature>
<dbReference type="AlphaFoldDB" id="A0A667WGI7"/>
<feature type="repeat" description="Hemopexin" evidence="21">
    <location>
        <begin position="419"/>
        <end position="462"/>
    </location>
</feature>
<feature type="binding site" evidence="17">
    <location>
        <position position="119"/>
    </location>
    <ligand>
        <name>Ca(2+)</name>
        <dbReference type="ChEBI" id="CHEBI:29108"/>
        <label>1</label>
    </ligand>
</feature>
<feature type="binding site" evidence="17">
    <location>
        <position position="233"/>
    </location>
    <ligand>
        <name>Zn(2+)</name>
        <dbReference type="ChEBI" id="CHEBI:29105"/>
        <label>2</label>
        <note>catalytic</note>
    </ligand>
</feature>
<dbReference type="GO" id="GO:0008270">
    <property type="term" value="F:zinc ion binding"/>
    <property type="evidence" value="ECO:0007669"/>
    <property type="project" value="InterPro"/>
</dbReference>
<evidence type="ECO:0000256" key="21">
    <source>
        <dbReference type="PROSITE-ProRule" id="PRU01011"/>
    </source>
</evidence>
<feature type="disulfide bond" evidence="18">
    <location>
        <begin position="275"/>
        <end position="462"/>
    </location>
</feature>
<dbReference type="PRINTS" id="PR00138">
    <property type="entry name" value="MATRIXIN"/>
</dbReference>
<keyword evidence="9" id="KW-0378">Hydrolase</keyword>
<dbReference type="GO" id="GO:0030574">
    <property type="term" value="P:collagen catabolic process"/>
    <property type="evidence" value="ECO:0007669"/>
    <property type="project" value="TreeGrafter"/>
</dbReference>
<feature type="repeat" description="Hemopexin" evidence="21">
    <location>
        <begin position="370"/>
        <end position="418"/>
    </location>
</feature>
<reference evidence="23" key="2">
    <citation type="submission" date="2025-08" db="UniProtKB">
        <authorList>
            <consortium name="Ensembl"/>
        </authorList>
    </citation>
    <scope>IDENTIFICATION</scope>
</reference>
<dbReference type="InterPro" id="IPR002477">
    <property type="entry name" value="Peptidoglycan-bd-like"/>
</dbReference>
<keyword evidence="10 16" id="KW-0862">Zinc</keyword>
<dbReference type="Pfam" id="PF01471">
    <property type="entry name" value="PG_binding_1"/>
    <property type="match status" value="1"/>
</dbReference>
<dbReference type="CDD" id="cd04278">
    <property type="entry name" value="ZnMc_MMP"/>
    <property type="match status" value="1"/>
</dbReference>
<dbReference type="PANTHER" id="PTHR10201">
    <property type="entry name" value="MATRIX METALLOPROTEINASE"/>
    <property type="match status" value="1"/>
</dbReference>
<feature type="active site" evidence="15">
    <location>
        <position position="216"/>
    </location>
</feature>
<feature type="binding site" description="in inhibited form" evidence="17">
    <location>
        <position position="87"/>
    </location>
    <ligand>
        <name>Zn(2+)</name>
        <dbReference type="ChEBI" id="CHEBI:29105"/>
        <label>2</label>
        <note>catalytic</note>
    </ligand>
</feature>
<evidence type="ECO:0000256" key="1">
    <source>
        <dbReference type="ARBA" id="ARBA00004498"/>
    </source>
</evidence>
<dbReference type="GO" id="GO:0030198">
    <property type="term" value="P:extracellular matrix organization"/>
    <property type="evidence" value="ECO:0007669"/>
    <property type="project" value="TreeGrafter"/>
</dbReference>
<evidence type="ECO:0000256" key="6">
    <source>
        <dbReference type="ARBA" id="ARBA00022723"/>
    </source>
</evidence>
<dbReference type="InterPro" id="IPR021158">
    <property type="entry name" value="Pept_M10A_Zn_BS"/>
</dbReference>
<feature type="binding site" evidence="17">
    <location>
        <position position="178"/>
    </location>
    <ligand>
        <name>Zn(2+)</name>
        <dbReference type="ChEBI" id="CHEBI:29105"/>
        <label>1</label>
    </ligand>
</feature>
<feature type="modified residue" description="Phosphotyrosine; by PKDCC" evidence="19">
    <location>
        <position position="357"/>
    </location>
</feature>
<evidence type="ECO:0000256" key="11">
    <source>
        <dbReference type="ARBA" id="ARBA00022837"/>
    </source>
</evidence>
<feature type="short sequence motif" description="Cysteine switch" evidence="20">
    <location>
        <begin position="85"/>
        <end position="92"/>
    </location>
</feature>
<keyword evidence="8" id="KW-0677">Repeat</keyword>
<organism evidence="23 24">
    <name type="scientific">Myripristis murdjan</name>
    <name type="common">pinecone soldierfish</name>
    <dbReference type="NCBI Taxonomy" id="586833"/>
    <lineage>
        <taxon>Eukaryota</taxon>
        <taxon>Metazoa</taxon>
        <taxon>Chordata</taxon>
        <taxon>Craniata</taxon>
        <taxon>Vertebrata</taxon>
        <taxon>Euteleostomi</taxon>
        <taxon>Actinopterygii</taxon>
        <taxon>Neopterygii</taxon>
        <taxon>Teleostei</taxon>
        <taxon>Neoteleostei</taxon>
        <taxon>Acanthomorphata</taxon>
        <taxon>Holocentriformes</taxon>
        <taxon>Holocentridae</taxon>
        <taxon>Myripristis</taxon>
    </lineage>
</organism>
<reference evidence="23" key="1">
    <citation type="submission" date="2019-06" db="EMBL/GenBank/DDBJ databases">
        <authorList>
            <consortium name="Wellcome Sanger Institute Data Sharing"/>
        </authorList>
    </citation>
    <scope>NUCLEOTIDE SEQUENCE [LARGE SCALE GENOMIC DNA]</scope>
</reference>
<keyword evidence="4" id="KW-0272">Extracellular matrix</keyword>
<evidence type="ECO:0000256" key="17">
    <source>
        <dbReference type="PIRSR" id="PIRSR621190-2"/>
    </source>
</evidence>
<feature type="binding site" evidence="17">
    <location>
        <position position="153"/>
    </location>
    <ligand>
        <name>Ca(2+)</name>
        <dbReference type="ChEBI" id="CHEBI:29108"/>
        <label>2</label>
    </ligand>
</feature>
<keyword evidence="13" id="KW-0865">Zymogen</keyword>
<dbReference type="CDD" id="cd00094">
    <property type="entry name" value="HX"/>
    <property type="match status" value="1"/>
</dbReference>
<dbReference type="Pfam" id="PF00045">
    <property type="entry name" value="Hemopexin"/>
    <property type="match status" value="2"/>
</dbReference>
<dbReference type="InterPro" id="IPR024079">
    <property type="entry name" value="MetalloPept_cat_dom_sf"/>
</dbReference>
<dbReference type="FunFam" id="3.40.390.10:FF:000007">
    <property type="entry name" value="Collagenase 3"/>
    <property type="match status" value="1"/>
</dbReference>
<comment type="subcellular location">
    <subcellularLocation>
        <location evidence="1">Secreted</location>
        <location evidence="1">Extracellular space</location>
        <location evidence="1">Extracellular matrix</location>
    </subcellularLocation>
</comment>
<evidence type="ECO:0000256" key="2">
    <source>
        <dbReference type="ARBA" id="ARBA00010370"/>
    </source>
</evidence>
<dbReference type="PIRSF" id="PIRSF001191">
    <property type="entry name" value="Peptidase_M10A_matrix"/>
    <property type="match status" value="1"/>
</dbReference>
<evidence type="ECO:0000256" key="16">
    <source>
        <dbReference type="PIRSR" id="PIRSR001191-2"/>
    </source>
</evidence>
<feature type="binding site" evidence="17">
    <location>
        <position position="191"/>
    </location>
    <ligand>
        <name>Zn(2+)</name>
        <dbReference type="ChEBI" id="CHEBI:29105"/>
        <label>1</label>
    </ligand>
</feature>
<feature type="binding site" evidence="17">
    <location>
        <position position="189"/>
    </location>
    <ligand>
        <name>Ca(2+)</name>
        <dbReference type="ChEBI" id="CHEBI:29108"/>
        <label>2</label>
    </ligand>
</feature>
<evidence type="ECO:0000256" key="10">
    <source>
        <dbReference type="ARBA" id="ARBA00022833"/>
    </source>
</evidence>
<feature type="binding site" evidence="17">
    <location>
        <position position="423"/>
    </location>
    <ligand>
        <name>Ca(2+)</name>
        <dbReference type="ChEBI" id="CHEBI:29108"/>
        <label>4</label>
    </ligand>
</feature>
<dbReference type="Proteomes" id="UP000472263">
    <property type="component" value="Chromosome 13"/>
</dbReference>
<dbReference type="SUPFAM" id="SSF47090">
    <property type="entry name" value="PGBD-like"/>
    <property type="match status" value="1"/>
</dbReference>
<keyword evidence="11 17" id="KW-0106">Calcium</keyword>
<feature type="binding site" evidence="17">
    <location>
        <position position="282"/>
    </location>
    <ligand>
        <name>Ca(2+)</name>
        <dbReference type="ChEBI" id="CHEBI:29108"/>
        <label>4</label>
    </ligand>
</feature>
<comment type="similarity">
    <text evidence="2">Belongs to the peptidase M10A family.</text>
</comment>
<keyword evidence="3" id="KW-0964">Secreted</keyword>
<evidence type="ECO:0000256" key="3">
    <source>
        <dbReference type="ARBA" id="ARBA00022525"/>
    </source>
</evidence>
<dbReference type="InterPro" id="IPR036365">
    <property type="entry name" value="PGBD-like_sf"/>
</dbReference>
<dbReference type="PANTHER" id="PTHR10201:SF297">
    <property type="entry name" value="MATRIX METALLOPROTEINASE-20"/>
    <property type="match status" value="1"/>
</dbReference>
<dbReference type="InterPro" id="IPR006026">
    <property type="entry name" value="Peptidase_Metallo"/>
</dbReference>
<dbReference type="GO" id="GO:0004222">
    <property type="term" value="F:metalloendopeptidase activity"/>
    <property type="evidence" value="ECO:0007669"/>
    <property type="project" value="InterPro"/>
</dbReference>
<evidence type="ECO:0000256" key="12">
    <source>
        <dbReference type="ARBA" id="ARBA00023049"/>
    </source>
</evidence>
<evidence type="ECO:0000256" key="7">
    <source>
        <dbReference type="ARBA" id="ARBA00022729"/>
    </source>
</evidence>
<evidence type="ECO:0000256" key="13">
    <source>
        <dbReference type="ARBA" id="ARBA00023145"/>
    </source>
</evidence>
<dbReference type="PROSITE" id="PS51642">
    <property type="entry name" value="HEMOPEXIN_2"/>
    <property type="match status" value="3"/>
</dbReference>
<dbReference type="InterPro" id="IPR033739">
    <property type="entry name" value="M10A_MMP"/>
</dbReference>
<feature type="binding site" evidence="17">
    <location>
        <position position="193"/>
    </location>
    <ligand>
        <name>Ca(2+)</name>
        <dbReference type="ChEBI" id="CHEBI:29108"/>
        <label>3</label>
    </ligand>
</feature>
<keyword evidence="14 18" id="KW-1015">Disulfide bond</keyword>
<feature type="binding site" evidence="17">
    <location>
        <position position="326"/>
    </location>
    <ligand>
        <name>Ca(2+)</name>
        <dbReference type="ChEBI" id="CHEBI:29108"/>
        <label>5</label>
    </ligand>
</feature>
<feature type="binding site" evidence="16">
    <location>
        <position position="219"/>
    </location>
    <ligand>
        <name>Zn(2+)</name>
        <dbReference type="ChEBI" id="CHEBI:29105"/>
        <label>2</label>
        <note>catalytic</note>
    </ligand>
</feature>
<comment type="cofactor">
    <cofactor evidence="17">
        <name>Ca(2+)</name>
        <dbReference type="ChEBI" id="CHEBI:29108"/>
    </cofactor>
    <text evidence="17">Can bind about 5 Ca(2+) ions per subunit.</text>
</comment>
<evidence type="ECO:0000256" key="4">
    <source>
        <dbReference type="ARBA" id="ARBA00022530"/>
    </source>
</evidence>
<dbReference type="SMART" id="SM00235">
    <property type="entry name" value="ZnMc"/>
    <property type="match status" value="1"/>
</dbReference>
<dbReference type="InterPro" id="IPR000585">
    <property type="entry name" value="Hemopexin-like_dom"/>
</dbReference>
<sequence>PQHQAETCYLFLLHVTYLPHLNSFQNQGYLRMFYKLKPHSSSGGARRRVRSSSDMEEKIREMQNFFGLKETGHLDEETLDIMREPRCGVPDVENFSFYPRKPKWKKHNITYKIVQYTPDMKREEVESIFRSALKIWSDAAPLTFTKVNNGKADIDISFVRRTHGDFFPFDGPKGVLAHAFEPGEGLGGDVHFDEDETWMKGKQKQGYNLFTVAAHELGHSLGLAHSKDRSSLMYPNYKYFSSAHYTLPKDDVLGIQTLYGKRTSTMEAQKNPTKCESDFSVDAAAVIGNEIVFFKDRYVLQVTNFRGIRLTKVSSKWPQINQVDAAYEVPYKDLVHLFEGRQYWGIRAYTKSKMAGYPKPITNLGLPSSVNKVDAAVYVPSTGKTLMFVNKQYWSYDERRNQMDSGYPRNINWDFPGIGSKVDAAFENFGYLYFSNGPRQSEFYLPYKRVNRVLLNYGWLNCY</sequence>
<feature type="binding site" evidence="17">
    <location>
        <position position="196"/>
    </location>
    <ligand>
        <name>Ca(2+)</name>
        <dbReference type="ChEBI" id="CHEBI:29108"/>
        <label>1</label>
    </ligand>
</feature>
<dbReference type="GO" id="GO:0031012">
    <property type="term" value="C:extracellular matrix"/>
    <property type="evidence" value="ECO:0007669"/>
    <property type="project" value="InterPro"/>
</dbReference>
<reference evidence="23" key="3">
    <citation type="submission" date="2025-09" db="UniProtKB">
        <authorList>
            <consortium name="Ensembl"/>
        </authorList>
    </citation>
    <scope>IDENTIFICATION</scope>
</reference>
<dbReference type="Ensembl" id="ENSMMDT00005004504.1">
    <property type="protein sequence ID" value="ENSMMDP00005004390.1"/>
    <property type="gene ID" value="ENSMMDG00005002380.1"/>
</dbReference>
<dbReference type="GO" id="GO:0005615">
    <property type="term" value="C:extracellular space"/>
    <property type="evidence" value="ECO:0007669"/>
    <property type="project" value="TreeGrafter"/>
</dbReference>
<feature type="binding site" evidence="16">
    <location>
        <position position="215"/>
    </location>
    <ligand>
        <name>Zn(2+)</name>
        <dbReference type="ChEBI" id="CHEBI:29105"/>
        <label>2</label>
        <note>catalytic</note>
    </ligand>
</feature>
<dbReference type="Gene3D" id="3.40.390.10">
    <property type="entry name" value="Collagenase (Catalytic Domain)"/>
    <property type="match status" value="1"/>
</dbReference>
<evidence type="ECO:0000256" key="15">
    <source>
        <dbReference type="PIRSR" id="PIRSR001191-1"/>
    </source>
</evidence>
<feature type="binding site" evidence="16">
    <location>
        <position position="225"/>
    </location>
    <ligand>
        <name>Zn(2+)</name>
        <dbReference type="ChEBI" id="CHEBI:29105"/>
        <label>2</label>
        <note>catalytic</note>
    </ligand>
</feature>
<dbReference type="PROSITE" id="PS00546">
    <property type="entry name" value="CYSTEINE_SWITCH"/>
    <property type="match status" value="1"/>
</dbReference>
<evidence type="ECO:0000259" key="22">
    <source>
        <dbReference type="SMART" id="SM00235"/>
    </source>
</evidence>
<dbReference type="InterPro" id="IPR021190">
    <property type="entry name" value="Pept_M10A"/>
</dbReference>
<evidence type="ECO:0000256" key="9">
    <source>
        <dbReference type="ARBA" id="ARBA00022801"/>
    </source>
</evidence>
<feature type="binding site" evidence="17">
    <location>
        <position position="187"/>
    </location>
    <ligand>
        <name>Ca(2+)</name>
        <dbReference type="ChEBI" id="CHEBI:29108"/>
        <label>2</label>
    </ligand>
</feature>
<evidence type="ECO:0000256" key="19">
    <source>
        <dbReference type="PIRSR" id="PIRSR621190-4"/>
    </source>
</evidence>
<feature type="binding site" evidence="17">
    <location>
        <position position="171"/>
    </location>
    <ligand>
        <name>Ca(2+)</name>
        <dbReference type="ChEBI" id="CHEBI:29108"/>
        <label>3</label>
    </ligand>
</feature>
<dbReference type="GO" id="GO:0006508">
    <property type="term" value="P:proteolysis"/>
    <property type="evidence" value="ECO:0007669"/>
    <property type="project" value="UniProtKB-KW"/>
</dbReference>
<dbReference type="FunFam" id="2.110.10.10:FF:000002">
    <property type="entry name" value="Matrix metallopeptidase 3"/>
    <property type="match status" value="1"/>
</dbReference>
<feature type="domain" description="Peptidase metallopeptidase" evidence="22">
    <location>
        <begin position="100"/>
        <end position="261"/>
    </location>
</feature>
<protein>
    <recommendedName>
        <fullName evidence="22">Peptidase metallopeptidase domain-containing protein</fullName>
    </recommendedName>
</protein>
<evidence type="ECO:0000256" key="14">
    <source>
        <dbReference type="ARBA" id="ARBA00023157"/>
    </source>
</evidence>
<evidence type="ECO:0000256" key="5">
    <source>
        <dbReference type="ARBA" id="ARBA00022670"/>
    </source>
</evidence>
<feature type="repeat" description="Hemopexin" evidence="21">
    <location>
        <begin position="320"/>
        <end position="368"/>
    </location>
</feature>